<name>A0A8J7IX66_9CYAN</name>
<comment type="caution">
    <text evidence="2">The sequence shown here is derived from an EMBL/GenBank/DDBJ whole genome shotgun (WGS) entry which is preliminary data.</text>
</comment>
<dbReference type="EMBL" id="JADEWZ010000050">
    <property type="protein sequence ID" value="MBE9118532.1"/>
    <property type="molecule type" value="Genomic_DNA"/>
</dbReference>
<evidence type="ECO:0000256" key="1">
    <source>
        <dbReference type="SAM" id="MobiDB-lite"/>
    </source>
</evidence>
<protein>
    <recommendedName>
        <fullName evidence="4">HEAT repeat domain-containing protein</fullName>
    </recommendedName>
</protein>
<evidence type="ECO:0008006" key="4">
    <source>
        <dbReference type="Google" id="ProtNLM"/>
    </source>
</evidence>
<organism evidence="2 3">
    <name type="scientific">Lusitaniella coriacea LEGE 07157</name>
    <dbReference type="NCBI Taxonomy" id="945747"/>
    <lineage>
        <taxon>Bacteria</taxon>
        <taxon>Bacillati</taxon>
        <taxon>Cyanobacteriota</taxon>
        <taxon>Cyanophyceae</taxon>
        <taxon>Spirulinales</taxon>
        <taxon>Lusitaniellaceae</taxon>
        <taxon>Lusitaniella</taxon>
    </lineage>
</organism>
<proteinExistence type="predicted"/>
<gene>
    <name evidence="2" type="ORF">IQ249_21820</name>
</gene>
<dbReference type="RefSeq" id="WP_194031616.1">
    <property type="nucleotide sequence ID" value="NZ_JADEWZ010000050.1"/>
</dbReference>
<reference evidence="2" key="1">
    <citation type="submission" date="2020-10" db="EMBL/GenBank/DDBJ databases">
        <authorList>
            <person name="Castelo-Branco R."/>
            <person name="Eusebio N."/>
            <person name="Adriana R."/>
            <person name="Vieira A."/>
            <person name="Brugerolle De Fraissinette N."/>
            <person name="Rezende De Castro R."/>
            <person name="Schneider M.P."/>
            <person name="Vasconcelos V."/>
            <person name="Leao P.N."/>
        </authorList>
    </citation>
    <scope>NUCLEOTIDE SEQUENCE</scope>
    <source>
        <strain evidence="2">LEGE 07157</strain>
    </source>
</reference>
<dbReference type="AlphaFoldDB" id="A0A8J7IX66"/>
<evidence type="ECO:0000313" key="3">
    <source>
        <dbReference type="Proteomes" id="UP000654482"/>
    </source>
</evidence>
<accession>A0A8J7IX66</accession>
<sequence>MVDLPPKPQNTDTVLGGESPPPRDSATLGGMAGLRQHFVAGNCEQKIEILPTALNYGEAGIEFLIKALNDPELTVKATAYKVLKNANTNPAKQAILDGILLHPGDRVYDVYVSDISYDDDFYYLIDSFEKIEDEYYEYYDAKPQMLGRCLFRETAIAIAEDLHQTIVAGTRLKAFFQRHEHQADFRWGVDLSHLQRLSDYFPEQLYCFDRNWDISLDEWCADNQIDREEDEYDYQFMARLFKQQKYKLLAQLLEILEIGKYAFVREIIIDKETRFTSGLFHFHESQNLVEFEARFSGSNIDASTSFTLPCYL</sequence>
<dbReference type="Proteomes" id="UP000654482">
    <property type="component" value="Unassembled WGS sequence"/>
</dbReference>
<evidence type="ECO:0000313" key="2">
    <source>
        <dbReference type="EMBL" id="MBE9118532.1"/>
    </source>
</evidence>
<feature type="region of interest" description="Disordered" evidence="1">
    <location>
        <begin position="1"/>
        <end position="27"/>
    </location>
</feature>
<keyword evidence="3" id="KW-1185">Reference proteome</keyword>